<accession>A0A8J3YF31</accession>
<dbReference type="EMBL" id="BOOY01000042">
    <property type="protein sequence ID" value="GIJ06512.1"/>
    <property type="molecule type" value="Genomic_DNA"/>
</dbReference>
<dbReference type="PANTHER" id="PTHR43591">
    <property type="entry name" value="METHYLTRANSFERASE"/>
    <property type="match status" value="1"/>
</dbReference>
<comment type="caution">
    <text evidence="2">The sequence shown here is derived from an EMBL/GenBank/DDBJ whole genome shotgun (WGS) entry which is preliminary data.</text>
</comment>
<keyword evidence="2" id="KW-0489">Methyltransferase</keyword>
<proteinExistence type="predicted"/>
<evidence type="ECO:0000313" key="3">
    <source>
        <dbReference type="Proteomes" id="UP000652013"/>
    </source>
</evidence>
<evidence type="ECO:0000259" key="1">
    <source>
        <dbReference type="Pfam" id="PF13649"/>
    </source>
</evidence>
<protein>
    <submittedName>
        <fullName evidence="2">Methyltransferase</fullName>
    </submittedName>
</protein>
<dbReference type="GO" id="GO:0008168">
    <property type="term" value="F:methyltransferase activity"/>
    <property type="evidence" value="ECO:0007669"/>
    <property type="project" value="UniProtKB-KW"/>
</dbReference>
<name>A0A8J3YF31_9ACTN</name>
<dbReference type="InterPro" id="IPR029063">
    <property type="entry name" value="SAM-dependent_MTases_sf"/>
</dbReference>
<gene>
    <name evidence="2" type="ORF">Sya03_58640</name>
</gene>
<dbReference type="AlphaFoldDB" id="A0A8J3YF31"/>
<dbReference type="GO" id="GO:0032259">
    <property type="term" value="P:methylation"/>
    <property type="evidence" value="ECO:0007669"/>
    <property type="project" value="UniProtKB-KW"/>
</dbReference>
<keyword evidence="3" id="KW-1185">Reference proteome</keyword>
<sequence>MILTVATENTAQAHAWDGDEGEHWTAHEARYDGALRHLRAPFNAATGVRPGEAVLDVGCGTGQSSRDAARAAAPGGTVLGVDLSASMIGRATRRAADEGLTGVRFVQADAQVHPFPAGRFDAVISRTGAMFFGDRAAAFANLARALRPGGRLTLLAWQAAERNTWVTTIVGTLGGPHTPLPPPEAPSPFALADPARVRPLLTGAGFTDVRFDAVEAPFVLGADADDATGFAAGTGIAQWLLGLLDEPGRAAARARLRAALAPHAGPDGVCLDAAAWLITARRAAQGQAT</sequence>
<keyword evidence="2" id="KW-0808">Transferase</keyword>
<dbReference type="PANTHER" id="PTHR43591:SF24">
    <property type="entry name" value="2-METHOXY-6-POLYPRENYL-1,4-BENZOQUINOL METHYLASE, MITOCHONDRIAL"/>
    <property type="match status" value="1"/>
</dbReference>
<reference evidence="2" key="1">
    <citation type="submission" date="2021-01" db="EMBL/GenBank/DDBJ databases">
        <title>Whole genome shotgun sequence of Spirilliplanes yamanashiensis NBRC 15828.</title>
        <authorList>
            <person name="Komaki H."/>
            <person name="Tamura T."/>
        </authorList>
    </citation>
    <scope>NUCLEOTIDE SEQUENCE</scope>
    <source>
        <strain evidence="2">NBRC 15828</strain>
    </source>
</reference>
<dbReference type="RefSeq" id="WP_203941682.1">
    <property type="nucleotide sequence ID" value="NZ_BAAAGJ010000015.1"/>
</dbReference>
<dbReference type="Pfam" id="PF13649">
    <property type="entry name" value="Methyltransf_25"/>
    <property type="match status" value="1"/>
</dbReference>
<feature type="domain" description="Methyltransferase" evidence="1">
    <location>
        <begin position="54"/>
        <end position="150"/>
    </location>
</feature>
<dbReference type="Gene3D" id="3.40.50.150">
    <property type="entry name" value="Vaccinia Virus protein VP39"/>
    <property type="match status" value="1"/>
</dbReference>
<dbReference type="Proteomes" id="UP000652013">
    <property type="component" value="Unassembled WGS sequence"/>
</dbReference>
<dbReference type="SUPFAM" id="SSF53335">
    <property type="entry name" value="S-adenosyl-L-methionine-dependent methyltransferases"/>
    <property type="match status" value="1"/>
</dbReference>
<organism evidence="2 3">
    <name type="scientific">Spirilliplanes yamanashiensis</name>
    <dbReference type="NCBI Taxonomy" id="42233"/>
    <lineage>
        <taxon>Bacteria</taxon>
        <taxon>Bacillati</taxon>
        <taxon>Actinomycetota</taxon>
        <taxon>Actinomycetes</taxon>
        <taxon>Micromonosporales</taxon>
        <taxon>Micromonosporaceae</taxon>
        <taxon>Spirilliplanes</taxon>
    </lineage>
</organism>
<dbReference type="InterPro" id="IPR041698">
    <property type="entry name" value="Methyltransf_25"/>
</dbReference>
<dbReference type="CDD" id="cd02440">
    <property type="entry name" value="AdoMet_MTases"/>
    <property type="match status" value="1"/>
</dbReference>
<evidence type="ECO:0000313" key="2">
    <source>
        <dbReference type="EMBL" id="GIJ06512.1"/>
    </source>
</evidence>